<comment type="function">
    <text evidence="4">PPIases accelerate the folding of proteins. It catalyzes the cis-trans isomerization of proline imidic peptide bonds in oligopeptides.</text>
</comment>
<dbReference type="Pfam" id="PF00160">
    <property type="entry name" value="Pro_isomerase"/>
    <property type="match status" value="1"/>
</dbReference>
<evidence type="ECO:0000256" key="1">
    <source>
        <dbReference type="ARBA" id="ARBA00000971"/>
    </source>
</evidence>
<dbReference type="InterPro" id="IPR002130">
    <property type="entry name" value="Cyclophilin-type_PPIase_dom"/>
</dbReference>
<dbReference type="PROSITE" id="PS50072">
    <property type="entry name" value="CSA_PPIASE_2"/>
    <property type="match status" value="1"/>
</dbReference>
<dbReference type="EC" id="5.2.1.8" evidence="4"/>
<evidence type="ECO:0000313" key="6">
    <source>
        <dbReference type="Ensembl" id="ENSSDAP00000019554.1"/>
    </source>
</evidence>
<dbReference type="InterPro" id="IPR024936">
    <property type="entry name" value="Cyclophilin-type_PPIase"/>
</dbReference>
<sequence>MGEESCPLSATSNPMVCFDITINGKHLGCTSLELLANSVPKTAENVCSLRTEEKDLVKKDGDFTCHNSSGDKSIYGKKSDDEDFILKYTGLGILPMANARLNPNGSQLFICTARTEGLDGRHVVKGA</sequence>
<dbReference type="Proteomes" id="UP000694422">
    <property type="component" value="Unplaced"/>
</dbReference>
<reference evidence="6" key="1">
    <citation type="submission" date="2025-08" db="UniProtKB">
        <authorList>
            <consortium name="Ensembl"/>
        </authorList>
    </citation>
    <scope>IDENTIFICATION</scope>
</reference>
<protein>
    <recommendedName>
        <fullName evidence="4">Peptidyl-prolyl cis-trans isomerase</fullName>
        <shortName evidence="4">PPIase</shortName>
        <ecNumber evidence="4">5.2.1.8</ecNumber>
    </recommendedName>
</protein>
<reference evidence="6" key="2">
    <citation type="submission" date="2025-09" db="UniProtKB">
        <authorList>
            <consortium name="Ensembl"/>
        </authorList>
    </citation>
    <scope>IDENTIFICATION</scope>
</reference>
<keyword evidence="2 4" id="KW-0697">Rotamase</keyword>
<accession>A0A8C9QCN7</accession>
<dbReference type="GO" id="GO:0005737">
    <property type="term" value="C:cytoplasm"/>
    <property type="evidence" value="ECO:0007669"/>
    <property type="project" value="TreeGrafter"/>
</dbReference>
<keyword evidence="7" id="KW-1185">Reference proteome</keyword>
<evidence type="ECO:0000313" key="7">
    <source>
        <dbReference type="Proteomes" id="UP000694422"/>
    </source>
</evidence>
<dbReference type="GO" id="GO:0006457">
    <property type="term" value="P:protein folding"/>
    <property type="evidence" value="ECO:0007669"/>
    <property type="project" value="TreeGrafter"/>
</dbReference>
<feature type="domain" description="PPIase cyclophilin-type" evidence="5">
    <location>
        <begin position="17"/>
        <end position="127"/>
    </location>
</feature>
<evidence type="ECO:0000259" key="5">
    <source>
        <dbReference type="PROSITE" id="PS50072"/>
    </source>
</evidence>
<comment type="catalytic activity">
    <reaction evidence="1 4">
        <text>[protein]-peptidylproline (omega=180) = [protein]-peptidylproline (omega=0)</text>
        <dbReference type="Rhea" id="RHEA:16237"/>
        <dbReference type="Rhea" id="RHEA-COMP:10747"/>
        <dbReference type="Rhea" id="RHEA-COMP:10748"/>
        <dbReference type="ChEBI" id="CHEBI:83833"/>
        <dbReference type="ChEBI" id="CHEBI:83834"/>
        <dbReference type="EC" id="5.2.1.8"/>
    </reaction>
</comment>
<keyword evidence="3 4" id="KW-0413">Isomerase</keyword>
<dbReference type="PANTHER" id="PTHR11071">
    <property type="entry name" value="PEPTIDYL-PROLYL CIS-TRANS ISOMERASE"/>
    <property type="match status" value="1"/>
</dbReference>
<dbReference type="PIRSF" id="PIRSF001467">
    <property type="entry name" value="Peptidylpro_ismrse"/>
    <property type="match status" value="1"/>
</dbReference>
<name>A0A8C9QCN7_SPEDA</name>
<dbReference type="Ensembl" id="ENSSDAT00000022357.1">
    <property type="protein sequence ID" value="ENSSDAP00000019554.1"/>
    <property type="gene ID" value="ENSSDAG00000017821.1"/>
</dbReference>
<dbReference type="AlphaFoldDB" id="A0A8C9QCN7"/>
<dbReference type="PRINTS" id="PR00153">
    <property type="entry name" value="CSAPPISMRASE"/>
</dbReference>
<evidence type="ECO:0000256" key="2">
    <source>
        <dbReference type="ARBA" id="ARBA00023110"/>
    </source>
</evidence>
<dbReference type="SUPFAM" id="SSF50891">
    <property type="entry name" value="Cyclophilin-like"/>
    <property type="match status" value="1"/>
</dbReference>
<dbReference type="InterPro" id="IPR029000">
    <property type="entry name" value="Cyclophilin-like_dom_sf"/>
</dbReference>
<evidence type="ECO:0000256" key="3">
    <source>
        <dbReference type="ARBA" id="ARBA00023235"/>
    </source>
</evidence>
<proteinExistence type="inferred from homology"/>
<dbReference type="Gene3D" id="2.40.100.10">
    <property type="entry name" value="Cyclophilin-like"/>
    <property type="match status" value="1"/>
</dbReference>
<dbReference type="GO" id="GO:0003755">
    <property type="term" value="F:peptidyl-prolyl cis-trans isomerase activity"/>
    <property type="evidence" value="ECO:0007669"/>
    <property type="project" value="UniProtKB-UniRule"/>
</dbReference>
<dbReference type="GO" id="GO:0016018">
    <property type="term" value="F:cyclosporin A binding"/>
    <property type="evidence" value="ECO:0007669"/>
    <property type="project" value="TreeGrafter"/>
</dbReference>
<evidence type="ECO:0000256" key="4">
    <source>
        <dbReference type="RuleBase" id="RU363019"/>
    </source>
</evidence>
<organism evidence="6 7">
    <name type="scientific">Spermophilus dauricus</name>
    <name type="common">Daurian ground squirrel</name>
    <dbReference type="NCBI Taxonomy" id="99837"/>
    <lineage>
        <taxon>Eukaryota</taxon>
        <taxon>Metazoa</taxon>
        <taxon>Chordata</taxon>
        <taxon>Craniata</taxon>
        <taxon>Vertebrata</taxon>
        <taxon>Euteleostomi</taxon>
        <taxon>Mammalia</taxon>
        <taxon>Eutheria</taxon>
        <taxon>Euarchontoglires</taxon>
        <taxon>Glires</taxon>
        <taxon>Rodentia</taxon>
        <taxon>Sciuromorpha</taxon>
        <taxon>Sciuridae</taxon>
        <taxon>Xerinae</taxon>
        <taxon>Marmotini</taxon>
        <taxon>Spermophilus</taxon>
    </lineage>
</organism>
<comment type="similarity">
    <text evidence="4">Belongs to the cyclophilin-type PPIase family.</text>
</comment>
<dbReference type="PANTHER" id="PTHR11071:SF490">
    <property type="entry name" value="PEPTIDYL-PROLYL CIS-TRANS ISOMERASE A"/>
    <property type="match status" value="1"/>
</dbReference>